<dbReference type="InterPro" id="IPR054734">
    <property type="entry name" value="PqqF-like_C_4"/>
</dbReference>
<dbReference type="FunFam" id="3.30.830.10:FF:000005">
    <property type="entry name" value="nardilysin isoform X1"/>
    <property type="match status" value="1"/>
</dbReference>
<dbReference type="Proteomes" id="UP000076727">
    <property type="component" value="Unassembled WGS sequence"/>
</dbReference>
<sequence>MASWSRLRSSDGENGYATLQEAIEKPDLDDRDYRVIELDNGLRAILVHDARAEKAAACLTVQVGAMFDPPDVPGLAHFCEHMLLKGTVPFPEENDFYAYVSSHGGSKNASTGASITKYWFSIGSSHLSGGLARLAAFFHAPLFTESLTKREIYAVDSEHRRNMQNDGRRVLMIDKMLGTPGHPYTMFQTGCVESITEAARREVGLGSVNETRVAGDVDNEQPVWKKTRDRLVEWWNAQYCAGRMTLAVLGTETLDELTSTIVSLFSPIKNLGLEPRPVIDMPLWGASEQGSLIYIKTVKDNTELSLKFLLPDQRSRYRSKPGRVLAHFLGHEGPGSVCAYLRQRGWVDHRAVGAFVSSEHASVQYLRVTCYLTKDGYAHYKDILAAFYDYIALLRSSSIKPYHFDEMRRMSEINFRFQEKMQPHTYVGWLAGELARPYLPSQVLSASELFLDWDPQVVQDLLNEYVLPEKGRVILEAREHPDVAQSEWLRERWYGAEYCVRRIDEELLKKTRGPDDNKELYLPGPNRFIPDNLPFEKRDVPAPAPAPTCIYRSSLSVLWHKKDDQFWVPRSSARIDIRSPLAYGTPRQSALTRIMADLVEESLSEVAYDAYLAGFSYDIINHKKGIRVSVSGYSDKLDVVVDTVIQYLRTLQVDPKKLHVVKEQVTRAYENFYLGQPSNLSEEFVEWAVTDTIWTPADKQPELPLISVEDVQNHHRELLSKVYIEALVTGNLHPERAIALISAAESSLQSRPCLPSEKFEDRALIIPPGANIIFRKRHANAQEQNSSLSYFCQFGEFANDALRPILSLLVHIIHEPAFDQLRTQEQLGYVVSTSTTIAATSMGLGIKIQSTRAPWYLEERVEAFLEQFRDTLAGMSPEDFEAKKDGLIVKLLERPKNLYEETLSFWAQIRQGYYDFLRKQRDASAIKALSLEGVIRIFDTLIRPSSGRATRKKISVQLVSQQLKDAVPSHPSAQVLTDESLIMYKSSMACYPAGIPTDSQFVLPAALGEAKASL</sequence>
<evidence type="ECO:0000256" key="3">
    <source>
        <dbReference type="ARBA" id="ARBA00022723"/>
    </source>
</evidence>
<dbReference type="Pfam" id="PF22456">
    <property type="entry name" value="PqqF-like_C_4"/>
    <property type="match status" value="1"/>
</dbReference>
<dbReference type="InterPro" id="IPR011765">
    <property type="entry name" value="Pept_M16_N"/>
</dbReference>
<feature type="domain" description="Peptidase M16 middle/third" evidence="10">
    <location>
        <begin position="415"/>
        <end position="699"/>
    </location>
</feature>
<keyword evidence="2" id="KW-0645">Protease</keyword>
<dbReference type="SUPFAM" id="SSF63411">
    <property type="entry name" value="LuxS/MPP-like metallohydrolase"/>
    <property type="match status" value="4"/>
</dbReference>
<comment type="similarity">
    <text evidence="1 7">Belongs to the peptidase M16 family.</text>
</comment>
<gene>
    <name evidence="12" type="ORF">DAEQUDRAFT_255339</name>
</gene>
<evidence type="ECO:0000256" key="7">
    <source>
        <dbReference type="RuleBase" id="RU004447"/>
    </source>
</evidence>
<evidence type="ECO:0000259" key="9">
    <source>
        <dbReference type="Pfam" id="PF05193"/>
    </source>
</evidence>
<accession>A0A165QIG4</accession>
<dbReference type="InterPro" id="IPR032632">
    <property type="entry name" value="Peptidase_M16_M"/>
</dbReference>
<keyword evidence="6" id="KW-0482">Metalloprotease</keyword>
<keyword evidence="13" id="KW-1185">Reference proteome</keyword>
<evidence type="ECO:0000256" key="1">
    <source>
        <dbReference type="ARBA" id="ARBA00007261"/>
    </source>
</evidence>
<evidence type="ECO:0000256" key="5">
    <source>
        <dbReference type="ARBA" id="ARBA00022833"/>
    </source>
</evidence>
<feature type="domain" description="Peptidase M16 C-terminal" evidence="9">
    <location>
        <begin position="227"/>
        <end position="409"/>
    </location>
</feature>
<evidence type="ECO:0000313" key="13">
    <source>
        <dbReference type="Proteomes" id="UP000076727"/>
    </source>
</evidence>
<feature type="domain" description="Peptidase M16 N-terminal" evidence="8">
    <location>
        <begin position="44"/>
        <end position="169"/>
    </location>
</feature>
<dbReference type="PROSITE" id="PS00143">
    <property type="entry name" value="INSULINASE"/>
    <property type="match status" value="1"/>
</dbReference>
<evidence type="ECO:0000256" key="2">
    <source>
        <dbReference type="ARBA" id="ARBA00022670"/>
    </source>
</evidence>
<dbReference type="GO" id="GO:0005739">
    <property type="term" value="C:mitochondrion"/>
    <property type="evidence" value="ECO:0007669"/>
    <property type="project" value="TreeGrafter"/>
</dbReference>
<evidence type="ECO:0000259" key="11">
    <source>
        <dbReference type="Pfam" id="PF22456"/>
    </source>
</evidence>
<name>A0A165QIG4_9APHY</name>
<dbReference type="AlphaFoldDB" id="A0A165QIG4"/>
<evidence type="ECO:0000259" key="10">
    <source>
        <dbReference type="Pfam" id="PF16187"/>
    </source>
</evidence>
<reference evidence="12 13" key="1">
    <citation type="journal article" date="2016" name="Mol. Biol. Evol.">
        <title>Comparative Genomics of Early-Diverging Mushroom-Forming Fungi Provides Insights into the Origins of Lignocellulose Decay Capabilities.</title>
        <authorList>
            <person name="Nagy L.G."/>
            <person name="Riley R."/>
            <person name="Tritt A."/>
            <person name="Adam C."/>
            <person name="Daum C."/>
            <person name="Floudas D."/>
            <person name="Sun H."/>
            <person name="Yadav J.S."/>
            <person name="Pangilinan J."/>
            <person name="Larsson K.H."/>
            <person name="Matsuura K."/>
            <person name="Barry K."/>
            <person name="Labutti K."/>
            <person name="Kuo R."/>
            <person name="Ohm R.A."/>
            <person name="Bhattacharya S.S."/>
            <person name="Shirouzu T."/>
            <person name="Yoshinaga Y."/>
            <person name="Martin F.M."/>
            <person name="Grigoriev I.V."/>
            <person name="Hibbett D.S."/>
        </authorList>
    </citation>
    <scope>NUCLEOTIDE SEQUENCE [LARGE SCALE GENOMIC DNA]</scope>
    <source>
        <strain evidence="12 13">L-15889</strain>
    </source>
</reference>
<dbReference type="Pfam" id="PF05193">
    <property type="entry name" value="Peptidase_M16_C"/>
    <property type="match status" value="1"/>
</dbReference>
<dbReference type="InterPro" id="IPR007863">
    <property type="entry name" value="Peptidase_M16_C"/>
</dbReference>
<evidence type="ECO:0000259" key="8">
    <source>
        <dbReference type="Pfam" id="PF00675"/>
    </source>
</evidence>
<dbReference type="EMBL" id="KV429057">
    <property type="protein sequence ID" value="KZT69510.1"/>
    <property type="molecule type" value="Genomic_DNA"/>
</dbReference>
<dbReference type="InterPro" id="IPR011249">
    <property type="entry name" value="Metalloenz_LuxS/M16"/>
</dbReference>
<dbReference type="GO" id="GO:0004222">
    <property type="term" value="F:metalloendopeptidase activity"/>
    <property type="evidence" value="ECO:0007669"/>
    <property type="project" value="InterPro"/>
</dbReference>
<protein>
    <submittedName>
        <fullName evidence="12">LuxS/MPP-like metallohydrolase</fullName>
    </submittedName>
</protein>
<keyword evidence="3" id="KW-0479">Metal-binding</keyword>
<evidence type="ECO:0000256" key="6">
    <source>
        <dbReference type="ARBA" id="ARBA00023049"/>
    </source>
</evidence>
<dbReference type="Pfam" id="PF16187">
    <property type="entry name" value="Peptidase_M16_M"/>
    <property type="match status" value="1"/>
</dbReference>
<dbReference type="PANTHER" id="PTHR43690:SF18">
    <property type="entry name" value="INSULIN-DEGRADING ENZYME-RELATED"/>
    <property type="match status" value="1"/>
</dbReference>
<dbReference type="InterPro" id="IPR050626">
    <property type="entry name" value="Peptidase_M16"/>
</dbReference>
<organism evidence="12 13">
    <name type="scientific">Daedalea quercina L-15889</name>
    <dbReference type="NCBI Taxonomy" id="1314783"/>
    <lineage>
        <taxon>Eukaryota</taxon>
        <taxon>Fungi</taxon>
        <taxon>Dikarya</taxon>
        <taxon>Basidiomycota</taxon>
        <taxon>Agaricomycotina</taxon>
        <taxon>Agaricomycetes</taxon>
        <taxon>Polyporales</taxon>
        <taxon>Fomitopsis</taxon>
    </lineage>
</organism>
<dbReference type="OrthoDB" id="952271at2759"/>
<keyword evidence="4 12" id="KW-0378">Hydrolase</keyword>
<evidence type="ECO:0000313" key="12">
    <source>
        <dbReference type="EMBL" id="KZT69510.1"/>
    </source>
</evidence>
<dbReference type="GO" id="GO:0043171">
    <property type="term" value="P:peptide catabolic process"/>
    <property type="evidence" value="ECO:0007669"/>
    <property type="project" value="TreeGrafter"/>
</dbReference>
<keyword evidence="5" id="KW-0862">Zinc</keyword>
<proteinExistence type="inferred from homology"/>
<dbReference type="PANTHER" id="PTHR43690">
    <property type="entry name" value="NARDILYSIN"/>
    <property type="match status" value="1"/>
</dbReference>
<feature type="domain" description="Coenzyme PQQ synthesis protein F-like C-terminal lobe" evidence="11">
    <location>
        <begin position="808"/>
        <end position="906"/>
    </location>
</feature>
<dbReference type="InterPro" id="IPR001431">
    <property type="entry name" value="Pept_M16_Zn_BS"/>
</dbReference>
<evidence type="ECO:0000256" key="4">
    <source>
        <dbReference type="ARBA" id="ARBA00022801"/>
    </source>
</evidence>
<dbReference type="Gene3D" id="3.30.830.10">
    <property type="entry name" value="Metalloenzyme, LuxS/M16 peptidase-like"/>
    <property type="match status" value="4"/>
</dbReference>
<dbReference type="GO" id="GO:0005829">
    <property type="term" value="C:cytosol"/>
    <property type="evidence" value="ECO:0007669"/>
    <property type="project" value="TreeGrafter"/>
</dbReference>
<dbReference type="STRING" id="1314783.A0A165QIG4"/>
<dbReference type="GO" id="GO:0046872">
    <property type="term" value="F:metal ion binding"/>
    <property type="evidence" value="ECO:0007669"/>
    <property type="project" value="UniProtKB-KW"/>
</dbReference>
<dbReference type="GO" id="GO:0051603">
    <property type="term" value="P:proteolysis involved in protein catabolic process"/>
    <property type="evidence" value="ECO:0007669"/>
    <property type="project" value="TreeGrafter"/>
</dbReference>
<dbReference type="Pfam" id="PF00675">
    <property type="entry name" value="Peptidase_M16"/>
    <property type="match status" value="1"/>
</dbReference>